<keyword evidence="4" id="KW-1185">Reference proteome</keyword>
<evidence type="ECO:0000313" key="2">
    <source>
        <dbReference type="EMBL" id="QDI73914.1"/>
    </source>
</evidence>
<dbReference type="EMBL" id="MK570053">
    <property type="protein sequence ID" value="QDI73914.1"/>
    <property type="molecule type" value="Genomic_DNA"/>
</dbReference>
<sequence length="74" mass="8674">MEKQSLSNKERKFVEKLESKGLTPDQIDEKLRKRRKARKILLVSLPVLGVATYLATYVVYKTQELSWFFMTPPT</sequence>
<dbReference type="KEGG" id="vg:55015662"/>
<evidence type="ECO:0000256" key="1">
    <source>
        <dbReference type="SAM" id="Phobius"/>
    </source>
</evidence>
<keyword evidence="1" id="KW-0472">Membrane</keyword>
<dbReference type="GeneID" id="80402581"/>
<accession>A0A514K4A5</accession>
<evidence type="ECO:0000313" key="3">
    <source>
        <dbReference type="EMBL" id="QDI73962.1"/>
    </source>
</evidence>
<protein>
    <submittedName>
        <fullName evidence="2">Uncharacterized protein</fullName>
    </submittedName>
</protein>
<evidence type="ECO:0000313" key="4">
    <source>
        <dbReference type="Proteomes" id="UP000316651"/>
    </source>
</evidence>
<dbReference type="Proteomes" id="UP000316651">
    <property type="component" value="Segment"/>
</dbReference>
<dbReference type="RefSeq" id="YP_009824135.1">
    <property type="nucleotide sequence ID" value="NC_048199.1"/>
</dbReference>
<feature type="transmembrane region" description="Helical" evidence="1">
    <location>
        <begin position="40"/>
        <end position="60"/>
    </location>
</feature>
<dbReference type="GeneID" id="55015662"/>
<keyword evidence="1" id="KW-0812">Transmembrane</keyword>
<dbReference type="RefSeq" id="YP_010772854.1">
    <property type="nucleotide sequence ID" value="NC_074656.1"/>
</dbReference>
<reference evidence="2 4" key="1">
    <citation type="submission" date="2019-02" db="EMBL/GenBank/DDBJ databases">
        <title>Spindle-shaped viruses infect a marine ammonia-oxidizing thaumarchaeon.</title>
        <authorList>
            <person name="Kim J.-G."/>
            <person name="Kim S.-J."/>
            <person name="Rhee S.-K."/>
        </authorList>
    </citation>
    <scope>NUCLEOTIDE SEQUENCE [LARGE SCALE GENOMIC DNA]</scope>
    <source>
        <strain evidence="2">NSV1</strain>
        <strain evidence="3">NSV3</strain>
    </source>
</reference>
<organism evidence="2 4">
    <name type="scientific">Nitrosopumilus spindle-shaped virus</name>
    <dbReference type="NCBI Taxonomy" id="2508184"/>
    <lineage>
        <taxon>Viruses</taxon>
        <taxon>Viruses incertae sedis</taxon>
        <taxon>Thaspiviridae</taxon>
        <taxon>Nitmarvirus</taxon>
        <taxon>Nitmarvirus maris</taxon>
        <taxon>Nitmarvirus NSV1</taxon>
    </lineage>
</organism>
<name>A0A514K2S1_9VIRU</name>
<dbReference type="KEGG" id="vg:80402581"/>
<keyword evidence="1" id="KW-1133">Transmembrane helix</keyword>
<accession>A0A514K2S1</accession>
<dbReference type="EMBL" id="MK570054">
    <property type="protein sequence ID" value="QDI73962.1"/>
    <property type="molecule type" value="Genomic_DNA"/>
</dbReference>
<proteinExistence type="predicted"/>